<evidence type="ECO:0000313" key="9">
    <source>
        <dbReference type="Proteomes" id="UP000033999"/>
    </source>
</evidence>
<comment type="function">
    <text evidence="7">Provides the (R)-glutamate required for cell wall biosynthesis.</text>
</comment>
<dbReference type="EMBL" id="LCKX01000005">
    <property type="protein sequence ID" value="KKU07806.1"/>
    <property type="molecule type" value="Genomic_DNA"/>
</dbReference>
<dbReference type="PANTHER" id="PTHR21198">
    <property type="entry name" value="GLUTAMATE RACEMASE"/>
    <property type="match status" value="1"/>
</dbReference>
<comment type="caution">
    <text evidence="8">The sequence shown here is derived from an EMBL/GenBank/DDBJ whole genome shotgun (WGS) entry which is preliminary data.</text>
</comment>
<dbReference type="GO" id="GO:0008360">
    <property type="term" value="P:regulation of cell shape"/>
    <property type="evidence" value="ECO:0007669"/>
    <property type="project" value="UniProtKB-KW"/>
</dbReference>
<protein>
    <recommendedName>
        <fullName evidence="2 7">Glutamate racemase</fullName>
        <ecNumber evidence="2 7">5.1.1.3</ecNumber>
    </recommendedName>
</protein>
<reference evidence="8 9" key="1">
    <citation type="journal article" date="2015" name="Nature">
        <title>rRNA introns, odd ribosomes, and small enigmatic genomes across a large radiation of phyla.</title>
        <authorList>
            <person name="Brown C.T."/>
            <person name="Hug L.A."/>
            <person name="Thomas B.C."/>
            <person name="Sharon I."/>
            <person name="Castelle C.J."/>
            <person name="Singh A."/>
            <person name="Wilkins M.J."/>
            <person name="Williams K.H."/>
            <person name="Banfield J.F."/>
        </authorList>
    </citation>
    <scope>NUCLEOTIDE SEQUENCE [LARGE SCALE GENOMIC DNA]</scope>
</reference>
<dbReference type="PROSITE" id="PS00923">
    <property type="entry name" value="ASP_GLU_RACEMASE_1"/>
    <property type="match status" value="1"/>
</dbReference>
<keyword evidence="3 7" id="KW-0133">Cell shape</keyword>
<keyword evidence="5 7" id="KW-0413">Isomerase</keyword>
<dbReference type="Pfam" id="PF01177">
    <property type="entry name" value="Asp_Glu_race"/>
    <property type="match status" value="1"/>
</dbReference>
<dbReference type="SUPFAM" id="SSF53681">
    <property type="entry name" value="Aspartate/glutamate racemase"/>
    <property type="match status" value="2"/>
</dbReference>
<dbReference type="GO" id="GO:0008881">
    <property type="term" value="F:glutamate racemase activity"/>
    <property type="evidence" value="ECO:0007669"/>
    <property type="project" value="UniProtKB-UniRule"/>
</dbReference>
<evidence type="ECO:0000256" key="5">
    <source>
        <dbReference type="ARBA" id="ARBA00023235"/>
    </source>
</evidence>
<feature type="binding site" evidence="7">
    <location>
        <begin position="194"/>
        <end position="195"/>
    </location>
    <ligand>
        <name>substrate</name>
    </ligand>
</feature>
<dbReference type="EC" id="5.1.1.3" evidence="2 7"/>
<feature type="binding site" evidence="7">
    <location>
        <begin position="70"/>
        <end position="71"/>
    </location>
    <ligand>
        <name>substrate</name>
    </ligand>
</feature>
<sequence>MIGVFDSGIGGLTVLHWFLKELPEYDYVYIGDNARAPYGNRSPETVYEYTRQEVEYLFNSGAQLVVLACNTASSLALRRLQQEWLPQHFPDRRILGVLIPLVETALQTTKTGRIGVVGTRGTISSGAVTREFEKRRVMVRPDLAHMEIFSASCPLLVPLTEEGWIDRPETKRIMRHYVRELKQKNIDTLLLACTHYPLLYDHFSAIMGKKVKVIDNHAIALSFKNYFERHPDIAALCRSKSETPKRMFLTTDDPERFSRLSSRFLGEQIEAHHVAVL</sequence>
<evidence type="ECO:0000256" key="2">
    <source>
        <dbReference type="ARBA" id="ARBA00013090"/>
    </source>
</evidence>
<dbReference type="Proteomes" id="UP000033999">
    <property type="component" value="Unassembled WGS sequence"/>
</dbReference>
<evidence type="ECO:0000256" key="7">
    <source>
        <dbReference type="HAMAP-Rule" id="MF_00258"/>
    </source>
</evidence>
<dbReference type="GO" id="GO:0071555">
    <property type="term" value="P:cell wall organization"/>
    <property type="evidence" value="ECO:0007669"/>
    <property type="project" value="UniProtKB-KW"/>
</dbReference>
<keyword evidence="6 7" id="KW-0961">Cell wall biogenesis/degradation</keyword>
<keyword evidence="4 7" id="KW-0573">Peptidoglycan synthesis</keyword>
<dbReference type="Gene3D" id="3.40.50.1860">
    <property type="match status" value="2"/>
</dbReference>
<feature type="binding site" evidence="7">
    <location>
        <begin position="38"/>
        <end position="39"/>
    </location>
    <ligand>
        <name>substrate</name>
    </ligand>
</feature>
<feature type="active site" description="Proton donor/acceptor" evidence="7">
    <location>
        <position position="69"/>
    </location>
</feature>
<comment type="pathway">
    <text evidence="7">Cell wall biogenesis; peptidoglycan biosynthesis.</text>
</comment>
<dbReference type="HAMAP" id="MF_00258">
    <property type="entry name" value="Glu_racemase"/>
    <property type="match status" value="1"/>
</dbReference>
<proteinExistence type="inferred from homology"/>
<feature type="binding site" evidence="7">
    <location>
        <begin position="6"/>
        <end position="7"/>
    </location>
    <ligand>
        <name>substrate</name>
    </ligand>
</feature>
<dbReference type="NCBIfam" id="TIGR00067">
    <property type="entry name" value="glut_race"/>
    <property type="match status" value="1"/>
</dbReference>
<dbReference type="FunFam" id="3.40.50.1860:FF:000001">
    <property type="entry name" value="Glutamate racemase"/>
    <property type="match status" value="1"/>
</dbReference>
<dbReference type="InterPro" id="IPR033134">
    <property type="entry name" value="Asp/Glu_racemase_AS_2"/>
</dbReference>
<dbReference type="InterPro" id="IPR015942">
    <property type="entry name" value="Asp/Glu/hydantoin_racemase"/>
</dbReference>
<dbReference type="UniPathway" id="UPA00219"/>
<evidence type="ECO:0000256" key="1">
    <source>
        <dbReference type="ARBA" id="ARBA00001602"/>
    </source>
</evidence>
<evidence type="ECO:0000256" key="3">
    <source>
        <dbReference type="ARBA" id="ARBA00022960"/>
    </source>
</evidence>
<comment type="similarity">
    <text evidence="7">Belongs to the aspartate/glutamate racemases family.</text>
</comment>
<organism evidence="8 9">
    <name type="scientific">Candidatus Magasanikbacteria bacterium GW2011_GWA2_45_39</name>
    <dbReference type="NCBI Taxonomy" id="1619041"/>
    <lineage>
        <taxon>Bacteria</taxon>
        <taxon>Candidatus Magasanikiibacteriota</taxon>
    </lineage>
</organism>
<dbReference type="PATRIC" id="fig|1619041.3.peg.198"/>
<evidence type="ECO:0000313" key="8">
    <source>
        <dbReference type="EMBL" id="KKU07806.1"/>
    </source>
</evidence>
<dbReference type="PANTHER" id="PTHR21198:SF2">
    <property type="entry name" value="GLUTAMATE RACEMASE"/>
    <property type="match status" value="1"/>
</dbReference>
<evidence type="ECO:0000256" key="4">
    <source>
        <dbReference type="ARBA" id="ARBA00022984"/>
    </source>
</evidence>
<dbReference type="InterPro" id="IPR018187">
    <property type="entry name" value="Asp/Glu_racemase_AS_1"/>
</dbReference>
<comment type="catalytic activity">
    <reaction evidence="1 7">
        <text>L-glutamate = D-glutamate</text>
        <dbReference type="Rhea" id="RHEA:12813"/>
        <dbReference type="ChEBI" id="CHEBI:29985"/>
        <dbReference type="ChEBI" id="CHEBI:29986"/>
        <dbReference type="EC" id="5.1.1.3"/>
    </reaction>
</comment>
<dbReference type="PROSITE" id="PS00924">
    <property type="entry name" value="ASP_GLU_RACEMASE_2"/>
    <property type="match status" value="1"/>
</dbReference>
<evidence type="ECO:0000256" key="6">
    <source>
        <dbReference type="ARBA" id="ARBA00023316"/>
    </source>
</evidence>
<dbReference type="AlphaFoldDB" id="A0A0G1MHF9"/>
<accession>A0A0G1MHF9</accession>
<dbReference type="GO" id="GO:0009252">
    <property type="term" value="P:peptidoglycan biosynthetic process"/>
    <property type="evidence" value="ECO:0007669"/>
    <property type="project" value="UniProtKB-UniRule"/>
</dbReference>
<name>A0A0G1MHF9_9BACT</name>
<gene>
    <name evidence="7" type="primary">murI</name>
    <name evidence="8" type="ORF">UX10_C0005G0012</name>
</gene>
<dbReference type="InterPro" id="IPR001920">
    <property type="entry name" value="Asp/Glu_race"/>
</dbReference>
<feature type="active site" description="Proton donor/acceptor" evidence="7">
    <location>
        <position position="193"/>
    </location>
</feature>
<dbReference type="InterPro" id="IPR004391">
    <property type="entry name" value="Glu_race"/>
</dbReference>